<keyword evidence="3" id="KW-0813">Transport</keyword>
<organism evidence="9 10">
    <name type="scientific">Roseicella aerolata</name>
    <dbReference type="NCBI Taxonomy" id="2883479"/>
    <lineage>
        <taxon>Bacteria</taxon>
        <taxon>Pseudomonadati</taxon>
        <taxon>Pseudomonadota</taxon>
        <taxon>Alphaproteobacteria</taxon>
        <taxon>Acetobacterales</taxon>
        <taxon>Roseomonadaceae</taxon>
        <taxon>Roseicella</taxon>
    </lineage>
</organism>
<dbReference type="CDD" id="cd06550">
    <property type="entry name" value="TM_ABC_iron-siderophores_like"/>
    <property type="match status" value="1"/>
</dbReference>
<feature type="transmembrane region" description="Helical" evidence="8">
    <location>
        <begin position="177"/>
        <end position="196"/>
    </location>
</feature>
<evidence type="ECO:0000256" key="2">
    <source>
        <dbReference type="ARBA" id="ARBA00007935"/>
    </source>
</evidence>
<reference evidence="9" key="1">
    <citation type="submission" date="2021-10" db="EMBL/GenBank/DDBJ databases">
        <title>Roseicella aerolatum sp. nov., isolated from aerosols of e-waste dismantling site.</title>
        <authorList>
            <person name="Qin T."/>
        </authorList>
    </citation>
    <scope>NUCLEOTIDE SEQUENCE</scope>
    <source>
        <strain evidence="9">GB24</strain>
    </source>
</reference>
<dbReference type="FunFam" id="1.10.3470.10:FF:000001">
    <property type="entry name" value="Vitamin B12 ABC transporter permease BtuC"/>
    <property type="match status" value="1"/>
</dbReference>
<dbReference type="InterPro" id="IPR037294">
    <property type="entry name" value="ABC_BtuC-like"/>
</dbReference>
<comment type="caution">
    <text evidence="9">The sequence shown here is derived from an EMBL/GenBank/DDBJ whole genome shotgun (WGS) entry which is preliminary data.</text>
</comment>
<comment type="similarity">
    <text evidence="2">Belongs to the binding-protein-dependent transport system permease family. FecCD subfamily.</text>
</comment>
<feature type="transmembrane region" description="Helical" evidence="8">
    <location>
        <begin position="265"/>
        <end position="285"/>
    </location>
</feature>
<evidence type="ECO:0000256" key="1">
    <source>
        <dbReference type="ARBA" id="ARBA00004651"/>
    </source>
</evidence>
<accession>A0A9X1IJ44</accession>
<evidence type="ECO:0000256" key="7">
    <source>
        <dbReference type="ARBA" id="ARBA00023136"/>
    </source>
</evidence>
<dbReference type="GO" id="GO:0022857">
    <property type="term" value="F:transmembrane transporter activity"/>
    <property type="evidence" value="ECO:0007669"/>
    <property type="project" value="InterPro"/>
</dbReference>
<evidence type="ECO:0000256" key="4">
    <source>
        <dbReference type="ARBA" id="ARBA00022475"/>
    </source>
</evidence>
<evidence type="ECO:0000313" key="9">
    <source>
        <dbReference type="EMBL" id="MCB4825567.1"/>
    </source>
</evidence>
<name>A0A9X1IJ44_9PROT</name>
<dbReference type="Gene3D" id="1.10.3470.10">
    <property type="entry name" value="ABC transporter involved in vitamin B12 uptake, BtuC"/>
    <property type="match status" value="1"/>
</dbReference>
<feature type="transmembrane region" description="Helical" evidence="8">
    <location>
        <begin position="104"/>
        <end position="124"/>
    </location>
</feature>
<comment type="subcellular location">
    <subcellularLocation>
        <location evidence="1">Cell membrane</location>
        <topology evidence="1">Multi-pass membrane protein</topology>
    </subcellularLocation>
</comment>
<dbReference type="GO" id="GO:0033214">
    <property type="term" value="P:siderophore-iron import into cell"/>
    <property type="evidence" value="ECO:0007669"/>
    <property type="project" value="TreeGrafter"/>
</dbReference>
<evidence type="ECO:0000256" key="6">
    <source>
        <dbReference type="ARBA" id="ARBA00022989"/>
    </source>
</evidence>
<dbReference type="InterPro" id="IPR000522">
    <property type="entry name" value="ABC_transptr_permease_BtuC"/>
</dbReference>
<keyword evidence="10" id="KW-1185">Reference proteome</keyword>
<feature type="transmembrane region" description="Helical" evidence="8">
    <location>
        <begin position="227"/>
        <end position="253"/>
    </location>
</feature>
<keyword evidence="6 8" id="KW-1133">Transmembrane helix</keyword>
<dbReference type="Pfam" id="PF01032">
    <property type="entry name" value="FecCD"/>
    <property type="match status" value="1"/>
</dbReference>
<protein>
    <submittedName>
        <fullName evidence="9">Iron ABC transporter permease</fullName>
    </submittedName>
</protein>
<feature type="transmembrane region" description="Helical" evidence="8">
    <location>
        <begin position="136"/>
        <end position="157"/>
    </location>
</feature>
<dbReference type="Proteomes" id="UP001139311">
    <property type="component" value="Unassembled WGS sequence"/>
</dbReference>
<dbReference type="PANTHER" id="PTHR30472">
    <property type="entry name" value="FERRIC ENTEROBACTIN TRANSPORT SYSTEM PERMEASE PROTEIN"/>
    <property type="match status" value="1"/>
</dbReference>
<proteinExistence type="inferred from homology"/>
<dbReference type="GO" id="GO:0005886">
    <property type="term" value="C:plasma membrane"/>
    <property type="evidence" value="ECO:0007669"/>
    <property type="project" value="UniProtKB-SubCell"/>
</dbReference>
<evidence type="ECO:0000256" key="3">
    <source>
        <dbReference type="ARBA" id="ARBA00022448"/>
    </source>
</evidence>
<dbReference type="PANTHER" id="PTHR30472:SF25">
    <property type="entry name" value="ABC TRANSPORTER PERMEASE PROTEIN MJ0876-RELATED"/>
    <property type="match status" value="1"/>
</dbReference>
<dbReference type="SUPFAM" id="SSF81345">
    <property type="entry name" value="ABC transporter involved in vitamin B12 uptake, BtuC"/>
    <property type="match status" value="1"/>
</dbReference>
<feature type="transmembrane region" description="Helical" evidence="8">
    <location>
        <begin position="40"/>
        <end position="64"/>
    </location>
</feature>
<evidence type="ECO:0000313" key="10">
    <source>
        <dbReference type="Proteomes" id="UP001139311"/>
    </source>
</evidence>
<evidence type="ECO:0000256" key="5">
    <source>
        <dbReference type="ARBA" id="ARBA00022692"/>
    </source>
</evidence>
<feature type="transmembrane region" description="Helical" evidence="8">
    <location>
        <begin position="76"/>
        <end position="98"/>
    </location>
</feature>
<dbReference type="AlphaFoldDB" id="A0A9X1IJ44"/>
<keyword evidence="7 8" id="KW-0472">Membrane</keyword>
<dbReference type="RefSeq" id="WP_226614891.1">
    <property type="nucleotide sequence ID" value="NZ_JAJAQI010000130.1"/>
</dbReference>
<gene>
    <name evidence="9" type="ORF">LHA35_28105</name>
</gene>
<sequence>MLVGSVVADLATGPAMLPPLTVAASVLGLSDDTMVDAIVWTIRLPVALMAVLVGAALGLTGAVMQTILNNPLASSYTLGVSAGAGFGAALVIVLGSVVPVSETYAVPVAAFGFAALACAAVWLLGGIRGATPETLVLAGIALMFLFQALLALLQFMASPEALQQIVFWLFGSLQRATWAKLGIVAGVLAVSVPLLLRDAWSLTALRLGDERAAALGVRVRAVRLRGFVFVSVATGVAVAFVGTIGFIGLVAPHVARLTLGEDQRIQLPGAALAGALLLSVASVVSKTVSPGALFPIGIVTALIGVPFFAWLILSVRRAHW</sequence>
<keyword evidence="4" id="KW-1003">Cell membrane</keyword>
<feature type="transmembrane region" description="Helical" evidence="8">
    <location>
        <begin position="292"/>
        <end position="313"/>
    </location>
</feature>
<keyword evidence="5 8" id="KW-0812">Transmembrane</keyword>
<evidence type="ECO:0000256" key="8">
    <source>
        <dbReference type="SAM" id="Phobius"/>
    </source>
</evidence>
<dbReference type="EMBL" id="JAJAQI010000130">
    <property type="protein sequence ID" value="MCB4825567.1"/>
    <property type="molecule type" value="Genomic_DNA"/>
</dbReference>